<evidence type="ECO:0000256" key="4">
    <source>
        <dbReference type="ARBA" id="ARBA00023172"/>
    </source>
</evidence>
<proteinExistence type="inferred from homology"/>
<keyword evidence="2" id="KW-0229">DNA integration</keyword>
<evidence type="ECO:0000256" key="1">
    <source>
        <dbReference type="ARBA" id="ARBA00008857"/>
    </source>
</evidence>
<dbReference type="Gene3D" id="1.10.443.10">
    <property type="entry name" value="Intergrase catalytic core"/>
    <property type="match status" value="1"/>
</dbReference>
<evidence type="ECO:0000256" key="2">
    <source>
        <dbReference type="ARBA" id="ARBA00022908"/>
    </source>
</evidence>
<gene>
    <name evidence="6" type="ORF">H9632_07555</name>
</gene>
<dbReference type="Pfam" id="PF00589">
    <property type="entry name" value="Phage_integrase"/>
    <property type="match status" value="1"/>
</dbReference>
<dbReference type="PROSITE" id="PS51898">
    <property type="entry name" value="TYR_RECOMBINASE"/>
    <property type="match status" value="1"/>
</dbReference>
<dbReference type="EMBL" id="JACSPW010000005">
    <property type="protein sequence ID" value="MBD8032920.1"/>
    <property type="molecule type" value="Genomic_DNA"/>
</dbReference>
<name>A0ABR8XLW4_9BACL</name>
<keyword evidence="7" id="KW-1185">Reference proteome</keyword>
<comment type="similarity">
    <text evidence="1">Belongs to the 'phage' integrase family.</text>
</comment>
<evidence type="ECO:0000256" key="3">
    <source>
        <dbReference type="ARBA" id="ARBA00023125"/>
    </source>
</evidence>
<protein>
    <submittedName>
        <fullName evidence="6">Site-specific integrase</fullName>
    </submittedName>
</protein>
<dbReference type="InterPro" id="IPR002104">
    <property type="entry name" value="Integrase_catalytic"/>
</dbReference>
<evidence type="ECO:0000259" key="5">
    <source>
        <dbReference type="PROSITE" id="PS51898"/>
    </source>
</evidence>
<sequence>MKDPIKEKVHKKTGKVTYEFAINLGVRPGEDKPFKTRRRGFKTKKAAWAEYMLLKARAAKGLFPERKKTILQSNIECISKKNTITENSTVAEYFPLYWDSYLAKGNASTTHDKTLNYFKNHILPYFGTVALKDLTPLMCKTFATQLINSLRSARQILIYFKSFLKDLTNMKLLKENPMEHVSIPTKTSVNRQKQIAGEEDVFFANYYTLGELKEFLSFSKMHCPQMKNMFFVLLAHTGLRRGEAIALRWDDIDFDKKIIRVNKSAAYSNEKKLHIKETKNYLSRKVNIDDGTLSELKHWKTLQQQQLKMKNQYVKSNNQQYIFQNKFNDLTNPSQTGRWLKELYSKCNIKNITVHGLRHTHCTVGLQSRAYSVEEMMHRLGHSDVKVTMQVYTHVTEETMERNPGIYIKYINCYV</sequence>
<dbReference type="InterPro" id="IPR050808">
    <property type="entry name" value="Phage_Integrase"/>
</dbReference>
<dbReference type="PANTHER" id="PTHR30629">
    <property type="entry name" value="PROPHAGE INTEGRASE"/>
    <property type="match status" value="1"/>
</dbReference>
<dbReference type="InterPro" id="IPR010998">
    <property type="entry name" value="Integrase_recombinase_N"/>
</dbReference>
<keyword evidence="4" id="KW-0233">DNA recombination</keyword>
<accession>A0ABR8XLW4</accession>
<organism evidence="6 7">
    <name type="scientific">Solibacillus merdavium</name>
    <dbReference type="NCBI Taxonomy" id="2762218"/>
    <lineage>
        <taxon>Bacteria</taxon>
        <taxon>Bacillati</taxon>
        <taxon>Bacillota</taxon>
        <taxon>Bacilli</taxon>
        <taxon>Bacillales</taxon>
        <taxon>Caryophanaceae</taxon>
        <taxon>Solibacillus</taxon>
    </lineage>
</organism>
<feature type="domain" description="Tyr recombinase" evidence="5">
    <location>
        <begin position="202"/>
        <end position="408"/>
    </location>
</feature>
<dbReference type="RefSeq" id="WP_191703499.1">
    <property type="nucleotide sequence ID" value="NZ_JACSPW010000005.1"/>
</dbReference>
<dbReference type="PANTHER" id="PTHR30629:SF2">
    <property type="entry name" value="PROPHAGE INTEGRASE INTS-RELATED"/>
    <property type="match status" value="1"/>
</dbReference>
<reference evidence="6 7" key="1">
    <citation type="submission" date="2020-08" db="EMBL/GenBank/DDBJ databases">
        <title>A Genomic Blueprint of the Chicken Gut Microbiome.</title>
        <authorList>
            <person name="Gilroy R."/>
            <person name="Ravi A."/>
            <person name="Getino M."/>
            <person name="Pursley I."/>
            <person name="Horton D.L."/>
            <person name="Alikhan N.-F."/>
            <person name="Baker D."/>
            <person name="Gharbi K."/>
            <person name="Hall N."/>
            <person name="Watson M."/>
            <person name="Adriaenssens E.M."/>
            <person name="Foster-Nyarko E."/>
            <person name="Jarju S."/>
            <person name="Secka A."/>
            <person name="Antonio M."/>
            <person name="Oren A."/>
            <person name="Chaudhuri R."/>
            <person name="La Ragione R.M."/>
            <person name="Hildebrand F."/>
            <person name="Pallen M.J."/>
        </authorList>
    </citation>
    <scope>NUCLEOTIDE SEQUENCE [LARGE SCALE GENOMIC DNA]</scope>
    <source>
        <strain evidence="6 7">Sa1YVA6</strain>
    </source>
</reference>
<dbReference type="InterPro" id="IPR011010">
    <property type="entry name" value="DNA_brk_join_enz"/>
</dbReference>
<dbReference type="Gene3D" id="1.10.150.130">
    <property type="match status" value="1"/>
</dbReference>
<dbReference type="Proteomes" id="UP000600565">
    <property type="component" value="Unassembled WGS sequence"/>
</dbReference>
<dbReference type="SUPFAM" id="SSF56349">
    <property type="entry name" value="DNA breaking-rejoining enzymes"/>
    <property type="match status" value="1"/>
</dbReference>
<evidence type="ECO:0000313" key="6">
    <source>
        <dbReference type="EMBL" id="MBD8032920.1"/>
    </source>
</evidence>
<dbReference type="CDD" id="cd01189">
    <property type="entry name" value="INT_ICEBs1_C_like"/>
    <property type="match status" value="1"/>
</dbReference>
<evidence type="ECO:0000313" key="7">
    <source>
        <dbReference type="Proteomes" id="UP000600565"/>
    </source>
</evidence>
<dbReference type="Pfam" id="PF14659">
    <property type="entry name" value="Phage_int_SAM_3"/>
    <property type="match status" value="1"/>
</dbReference>
<keyword evidence="3" id="KW-0238">DNA-binding</keyword>
<dbReference type="InterPro" id="IPR004107">
    <property type="entry name" value="Integrase_SAM-like_N"/>
</dbReference>
<dbReference type="InterPro" id="IPR013762">
    <property type="entry name" value="Integrase-like_cat_sf"/>
</dbReference>
<comment type="caution">
    <text evidence="6">The sequence shown here is derived from an EMBL/GenBank/DDBJ whole genome shotgun (WGS) entry which is preliminary data.</text>
</comment>